<dbReference type="STRING" id="1217970.SAMN05444002_3840"/>
<dbReference type="InterPro" id="IPR006531">
    <property type="entry name" value="Gp5/Vgr_OB"/>
</dbReference>
<keyword evidence="4" id="KW-1185">Reference proteome</keyword>
<dbReference type="OrthoDB" id="9762420at2"/>
<evidence type="ECO:0000259" key="2">
    <source>
        <dbReference type="Pfam" id="PF22178"/>
    </source>
</evidence>
<evidence type="ECO:0000259" key="1">
    <source>
        <dbReference type="Pfam" id="PF04717"/>
    </source>
</evidence>
<dbReference type="RefSeq" id="WP_139301361.1">
    <property type="nucleotide sequence ID" value="NZ_FSRL01000002.1"/>
</dbReference>
<dbReference type="EMBL" id="FSRL01000002">
    <property type="protein sequence ID" value="SIO30960.1"/>
    <property type="molecule type" value="Genomic_DNA"/>
</dbReference>
<dbReference type="Gene3D" id="2.40.50.230">
    <property type="entry name" value="Gp5 N-terminal domain"/>
    <property type="match status" value="1"/>
</dbReference>
<dbReference type="InterPro" id="IPR037026">
    <property type="entry name" value="Vgr_OB-fold_dom_sf"/>
</dbReference>
<dbReference type="SUPFAM" id="SSF69349">
    <property type="entry name" value="Phage fibre proteins"/>
    <property type="match status" value="2"/>
</dbReference>
<gene>
    <name evidence="3" type="ORF">SAMN05444002_3840</name>
</gene>
<reference evidence="4" key="1">
    <citation type="submission" date="2016-11" db="EMBL/GenBank/DDBJ databases">
        <authorList>
            <person name="Varghese N."/>
            <person name="Submissions S."/>
        </authorList>
    </citation>
    <scope>NUCLEOTIDE SEQUENCE [LARGE SCALE GENOMIC DNA]</scope>
    <source>
        <strain evidence="4">DSM 29440</strain>
    </source>
</reference>
<dbReference type="Pfam" id="PF04717">
    <property type="entry name" value="Phage_base_V"/>
    <property type="match status" value="1"/>
</dbReference>
<sequence>MVVGIVCNGWGGMVIPRIGMEVVVEFLEGDPDKPLVTGCVYNGKNEVPYELPANKTKSVFRSDSHQTGGAHDFNELSFEDEKGREEVFLRAQRDVTVKVDQHATARIDENDVRSVGGHALTEVELSRTDTVGKSFSISVGGGAGGALIGGEERMDPFGLRPAGHRLSRGSAGGQGSFSLQAERNVTLDAGGSFSVDAEAHAHERIGKNKATNVGQSFRISVGQDFKEAVSGRKVIDAHKELVLRCGKSEIRLTPDGLVKIRCLDFDVDAASTIKMKSGRIDLN</sequence>
<dbReference type="AlphaFoldDB" id="A0A1N6IG11"/>
<dbReference type="Pfam" id="PF22178">
    <property type="entry name" value="Gp5_trimer_C"/>
    <property type="match status" value="1"/>
</dbReference>
<protein>
    <submittedName>
        <fullName evidence="3">Uncharacterized protein</fullName>
    </submittedName>
</protein>
<feature type="domain" description="Gp5/Type VI secretion system Vgr protein OB-fold" evidence="1">
    <location>
        <begin position="8"/>
        <end position="41"/>
    </location>
</feature>
<accession>A0A1N6IG11</accession>
<dbReference type="SUPFAM" id="SSF69255">
    <property type="entry name" value="gp5 N-terminal domain-like"/>
    <property type="match status" value="1"/>
</dbReference>
<proteinExistence type="predicted"/>
<organism evidence="3 4">
    <name type="scientific">Vannielia litorea</name>
    <dbReference type="NCBI Taxonomy" id="1217970"/>
    <lineage>
        <taxon>Bacteria</taxon>
        <taxon>Pseudomonadati</taxon>
        <taxon>Pseudomonadota</taxon>
        <taxon>Alphaproteobacteria</taxon>
        <taxon>Rhodobacterales</taxon>
        <taxon>Paracoccaceae</taxon>
        <taxon>Vannielia</taxon>
    </lineage>
</organism>
<feature type="domain" description="Gp5/Type VI secretion system Vgr C-terminal trimerisation" evidence="2">
    <location>
        <begin position="58"/>
        <end position="142"/>
    </location>
</feature>
<dbReference type="InterPro" id="IPR054030">
    <property type="entry name" value="Gp5_Vgr_C"/>
</dbReference>
<evidence type="ECO:0000313" key="4">
    <source>
        <dbReference type="Proteomes" id="UP000184932"/>
    </source>
</evidence>
<dbReference type="Proteomes" id="UP000184932">
    <property type="component" value="Unassembled WGS sequence"/>
</dbReference>
<evidence type="ECO:0000313" key="3">
    <source>
        <dbReference type="EMBL" id="SIO30960.1"/>
    </source>
</evidence>
<name>A0A1N6IG11_9RHOB</name>